<gene>
    <name evidence="4" type="ORF">EB796_014337</name>
</gene>
<dbReference type="PANTHER" id="PTHR11783">
    <property type="entry name" value="SULFOTRANSFERASE SULT"/>
    <property type="match status" value="1"/>
</dbReference>
<dbReference type="InterPro" id="IPR000863">
    <property type="entry name" value="Sulfotransferase_dom"/>
</dbReference>
<proteinExistence type="inferred from homology"/>
<protein>
    <submittedName>
        <fullName evidence="4">SULT2A1</fullName>
    </submittedName>
</protein>
<evidence type="ECO:0000259" key="3">
    <source>
        <dbReference type="Pfam" id="PF00685"/>
    </source>
</evidence>
<evidence type="ECO:0000313" key="5">
    <source>
        <dbReference type="Proteomes" id="UP000593567"/>
    </source>
</evidence>
<evidence type="ECO:0000313" key="4">
    <source>
        <dbReference type="EMBL" id="KAF6027352.1"/>
    </source>
</evidence>
<dbReference type="Pfam" id="PF00685">
    <property type="entry name" value="Sulfotransfer_1"/>
    <property type="match status" value="1"/>
</dbReference>
<accession>A0A7J7JLW6</accession>
<dbReference type="Proteomes" id="UP000593567">
    <property type="component" value="Unassembled WGS sequence"/>
</dbReference>
<feature type="domain" description="Sulfotransferase" evidence="3">
    <location>
        <begin position="74"/>
        <end position="310"/>
    </location>
</feature>
<dbReference type="OrthoDB" id="205623at2759"/>
<dbReference type="GO" id="GO:0008146">
    <property type="term" value="F:sulfotransferase activity"/>
    <property type="evidence" value="ECO:0007669"/>
    <property type="project" value="InterPro"/>
</dbReference>
<evidence type="ECO:0000256" key="1">
    <source>
        <dbReference type="ARBA" id="ARBA00005771"/>
    </source>
</evidence>
<dbReference type="Gene3D" id="3.40.50.300">
    <property type="entry name" value="P-loop containing nucleotide triphosphate hydrolases"/>
    <property type="match status" value="1"/>
</dbReference>
<dbReference type="EMBL" id="VXIV02002105">
    <property type="protein sequence ID" value="KAF6027352.1"/>
    <property type="molecule type" value="Genomic_DNA"/>
</dbReference>
<keyword evidence="2" id="KW-0808">Transferase</keyword>
<reference evidence="4" key="1">
    <citation type="submission" date="2020-06" db="EMBL/GenBank/DDBJ databases">
        <title>Draft genome of Bugula neritina, a colonial animal packing powerful symbionts and potential medicines.</title>
        <authorList>
            <person name="Rayko M."/>
        </authorList>
    </citation>
    <scope>NUCLEOTIDE SEQUENCE [LARGE SCALE GENOMIC DNA]</scope>
    <source>
        <strain evidence="4">Kwan_BN1</strain>
    </source>
</reference>
<dbReference type="AlphaFoldDB" id="A0A7J7JLW6"/>
<dbReference type="SUPFAM" id="SSF52540">
    <property type="entry name" value="P-loop containing nucleoside triphosphate hydrolases"/>
    <property type="match status" value="1"/>
</dbReference>
<evidence type="ECO:0000256" key="2">
    <source>
        <dbReference type="ARBA" id="ARBA00022679"/>
    </source>
</evidence>
<dbReference type="InterPro" id="IPR027417">
    <property type="entry name" value="P-loop_NTPase"/>
</dbReference>
<name>A0A7J7JLW6_BUGNE</name>
<keyword evidence="5" id="KW-1185">Reference proteome</keyword>
<organism evidence="4 5">
    <name type="scientific">Bugula neritina</name>
    <name type="common">Brown bryozoan</name>
    <name type="synonym">Sertularia neritina</name>
    <dbReference type="NCBI Taxonomy" id="10212"/>
    <lineage>
        <taxon>Eukaryota</taxon>
        <taxon>Metazoa</taxon>
        <taxon>Spiralia</taxon>
        <taxon>Lophotrochozoa</taxon>
        <taxon>Bryozoa</taxon>
        <taxon>Gymnolaemata</taxon>
        <taxon>Cheilostomatida</taxon>
        <taxon>Flustrina</taxon>
        <taxon>Buguloidea</taxon>
        <taxon>Bugulidae</taxon>
        <taxon>Bugula</taxon>
    </lineage>
</organism>
<comment type="similarity">
    <text evidence="1">Belongs to the sulfotransferase 1 family.</text>
</comment>
<comment type="caution">
    <text evidence="4">The sequence shown here is derived from an EMBL/GenBank/DDBJ whole genome shotgun (WGS) entry which is preliminary data.</text>
</comment>
<sequence length="321" mass="38025">MEERQKNIAPESLKDHCLINKYRYFNCDEQSGFWKPAGGMFTISRPHATFSMSVSFNRRVDPFDELETVTMDEGDFLIVAVMKTGSHFLYEIMKMLANGKAEYVRDPKELSWLDVQPYHEIINNTMPPRVFTTHLAPSWLPPKLRRKDTKVVIIMRNLKDAFVSYFYHVVGVNKGRQGWEDAFNWLLHCKEATWSNYLMMYADIWDNYRDDPNVLIVYYEHLVRKPRESIESIAKHMGVVYTSQLIDEIVSASNIERMRPGKTSLDLNIKVDPKLCENYQKFYRKGNIGDWKKWFSVAQNEEFHKVFDEWNKSRQIPFIFE</sequence>